<dbReference type="GO" id="GO:0006412">
    <property type="term" value="P:translation"/>
    <property type="evidence" value="ECO:0007669"/>
    <property type="project" value="InterPro"/>
</dbReference>
<gene>
    <name evidence="7" type="ORF">CDCA_CDCA10G3078</name>
</gene>
<dbReference type="AlphaFoldDB" id="A0AAV9IY69"/>
<evidence type="ECO:0000256" key="3">
    <source>
        <dbReference type="ARBA" id="ARBA00023015"/>
    </source>
</evidence>
<dbReference type="InterPro" id="IPR005825">
    <property type="entry name" value="Ribosomal_uL24_CS"/>
</dbReference>
<dbReference type="InterPro" id="IPR043425">
    <property type="entry name" value="NusG-like"/>
</dbReference>
<dbReference type="GO" id="GO:0006354">
    <property type="term" value="P:DNA-templated transcription elongation"/>
    <property type="evidence" value="ECO:0007669"/>
    <property type="project" value="InterPro"/>
</dbReference>
<comment type="caution">
    <text evidence="7">The sequence shown here is derived from an EMBL/GenBank/DDBJ whole genome shotgun (WGS) entry which is preliminary data.</text>
</comment>
<feature type="domain" description="SAP" evidence="6">
    <location>
        <begin position="345"/>
        <end position="379"/>
    </location>
</feature>
<dbReference type="PRINTS" id="PR00338">
    <property type="entry name" value="NUSGTNSCPFCT"/>
</dbReference>
<dbReference type="Proteomes" id="UP001301350">
    <property type="component" value="Unassembled WGS sequence"/>
</dbReference>
<dbReference type="Pfam" id="PF02037">
    <property type="entry name" value="SAP"/>
    <property type="match status" value="1"/>
</dbReference>
<dbReference type="CDD" id="cd06091">
    <property type="entry name" value="KOW_NusG"/>
    <property type="match status" value="1"/>
</dbReference>
<dbReference type="EMBL" id="JANCYW010000010">
    <property type="protein sequence ID" value="KAK4537053.1"/>
    <property type="molecule type" value="Genomic_DNA"/>
</dbReference>
<accession>A0AAV9IY69</accession>
<keyword evidence="8" id="KW-1185">Reference proteome</keyword>
<dbReference type="HAMAP" id="MF_00948">
    <property type="entry name" value="NusG"/>
    <property type="match status" value="1"/>
</dbReference>
<dbReference type="InterPro" id="IPR005824">
    <property type="entry name" value="KOW"/>
</dbReference>
<dbReference type="InterPro" id="IPR047050">
    <property type="entry name" value="NGN"/>
</dbReference>
<feature type="compositionally biased region" description="Acidic residues" evidence="5">
    <location>
        <begin position="421"/>
        <end position="433"/>
    </location>
</feature>
<dbReference type="InterPro" id="IPR001062">
    <property type="entry name" value="Transcrpt_antiterm_NusG"/>
</dbReference>
<dbReference type="InterPro" id="IPR014722">
    <property type="entry name" value="Rib_uL2_dom2"/>
</dbReference>
<dbReference type="PROSITE" id="PS50800">
    <property type="entry name" value="SAP"/>
    <property type="match status" value="1"/>
</dbReference>
<evidence type="ECO:0000256" key="1">
    <source>
        <dbReference type="ARBA" id="ARBA00022472"/>
    </source>
</evidence>
<dbReference type="InterPro" id="IPR008991">
    <property type="entry name" value="Translation_prot_SH3-like_sf"/>
</dbReference>
<dbReference type="GO" id="GO:0005829">
    <property type="term" value="C:cytosol"/>
    <property type="evidence" value="ECO:0007669"/>
    <property type="project" value="TreeGrafter"/>
</dbReference>
<dbReference type="SMART" id="SM00513">
    <property type="entry name" value="SAP"/>
    <property type="match status" value="1"/>
</dbReference>
<dbReference type="GO" id="GO:0003735">
    <property type="term" value="F:structural constituent of ribosome"/>
    <property type="evidence" value="ECO:0007669"/>
    <property type="project" value="InterPro"/>
</dbReference>
<dbReference type="CDD" id="cd09891">
    <property type="entry name" value="NGN_Bact_1"/>
    <property type="match status" value="1"/>
</dbReference>
<protein>
    <recommendedName>
        <fullName evidence="6">SAP domain-containing protein</fullName>
    </recommendedName>
</protein>
<evidence type="ECO:0000256" key="4">
    <source>
        <dbReference type="ARBA" id="ARBA00023163"/>
    </source>
</evidence>
<dbReference type="Gene3D" id="3.30.70.940">
    <property type="entry name" value="NusG, N-terminal domain"/>
    <property type="match status" value="1"/>
</dbReference>
<dbReference type="SUPFAM" id="SSF50104">
    <property type="entry name" value="Translation proteins SH3-like domain"/>
    <property type="match status" value="1"/>
</dbReference>
<dbReference type="InterPro" id="IPR036735">
    <property type="entry name" value="NGN_dom_sf"/>
</dbReference>
<feature type="compositionally biased region" description="Polar residues" evidence="5">
    <location>
        <begin position="297"/>
        <end position="311"/>
    </location>
</feature>
<reference evidence="7 8" key="1">
    <citation type="submission" date="2022-07" db="EMBL/GenBank/DDBJ databases">
        <title>Genome-wide signatures of adaptation to extreme environments.</title>
        <authorList>
            <person name="Cho C.H."/>
            <person name="Yoon H.S."/>
        </authorList>
    </citation>
    <scope>NUCLEOTIDE SEQUENCE [LARGE SCALE GENOMIC DNA]</scope>
    <source>
        <strain evidence="7 8">DBV 063 E5</strain>
    </source>
</reference>
<keyword evidence="2" id="KW-0889">Transcription antitermination</keyword>
<dbReference type="SUPFAM" id="SSF82679">
    <property type="entry name" value="N-utilization substance G protein NusG, N-terminal domain"/>
    <property type="match status" value="1"/>
</dbReference>
<feature type="region of interest" description="Disordered" evidence="5">
    <location>
        <begin position="388"/>
        <end position="433"/>
    </location>
</feature>
<evidence type="ECO:0000256" key="5">
    <source>
        <dbReference type="SAM" id="MobiDB-lite"/>
    </source>
</evidence>
<evidence type="ECO:0000259" key="6">
    <source>
        <dbReference type="PROSITE" id="PS50800"/>
    </source>
</evidence>
<proteinExistence type="inferred from homology"/>
<name>A0AAV9IY69_CYACA</name>
<dbReference type="InterPro" id="IPR006645">
    <property type="entry name" value="NGN-like_dom"/>
</dbReference>
<dbReference type="Pfam" id="PF02357">
    <property type="entry name" value="NusG"/>
    <property type="match status" value="1"/>
</dbReference>
<organism evidence="7 8">
    <name type="scientific">Cyanidium caldarium</name>
    <name type="common">Red alga</name>
    <dbReference type="NCBI Taxonomy" id="2771"/>
    <lineage>
        <taxon>Eukaryota</taxon>
        <taxon>Rhodophyta</taxon>
        <taxon>Bangiophyceae</taxon>
        <taxon>Cyanidiales</taxon>
        <taxon>Cyanidiaceae</taxon>
        <taxon>Cyanidium</taxon>
    </lineage>
</organism>
<dbReference type="InterPro" id="IPR003034">
    <property type="entry name" value="SAP_dom"/>
</dbReference>
<dbReference type="InterPro" id="IPR036361">
    <property type="entry name" value="SAP_dom_sf"/>
</dbReference>
<dbReference type="SUPFAM" id="SSF68906">
    <property type="entry name" value="SAP domain"/>
    <property type="match status" value="1"/>
</dbReference>
<dbReference type="GO" id="GO:0005840">
    <property type="term" value="C:ribosome"/>
    <property type="evidence" value="ECO:0007669"/>
    <property type="project" value="InterPro"/>
</dbReference>
<dbReference type="SMART" id="SM00738">
    <property type="entry name" value="NGN"/>
    <property type="match status" value="1"/>
</dbReference>
<keyword evidence="1" id="KW-0806">Transcription termination</keyword>
<dbReference type="Pfam" id="PF00467">
    <property type="entry name" value="KOW"/>
    <property type="match status" value="1"/>
</dbReference>
<sequence length="433" mass="47420">MAVDRGNASRAAGFFSWPGISIAGKGYASRRALIGPRWRRALSKPGSAPAAFAPPCRAGRLPWRPPQLRMGDASPNTGKRAGEAVAPPGDSAEGQRLRPSSEPRWYMVQTTPGLEDNVVMTLEAKLKNTPSVANLILDALVPKVKVMHLTRSGERSERYEKLFPGYVMVNMILQDASWHFVRSTSYVVQFVGTDRLRRTPSGSISGNRGIVQPRALSRAEVSRILQRINEGATIQTTDLNFQAGDLVRVVRGSYAGREGVVTELSPGRGKAVIHLRFLGREIPTEVSIAEVEKTNTDSRAIQATAEQQPRSGSGRRVTEENRHESLEALNRLGYDWRAVAGRGGLHRMPAAALRQYCRAHGLNVAGRKDVMAERVRQHLAAEEMKRMEAEKAQQQQQQLEPVSDAVLEAAKDEGEFCEASIGDDGESPDEADA</sequence>
<dbReference type="PANTHER" id="PTHR30265">
    <property type="entry name" value="RHO-INTERACTING TRANSCRIPTION TERMINATION FACTOR NUSG"/>
    <property type="match status" value="1"/>
</dbReference>
<keyword evidence="4" id="KW-0804">Transcription</keyword>
<feature type="region of interest" description="Disordered" evidence="5">
    <location>
        <begin position="44"/>
        <end position="101"/>
    </location>
</feature>
<dbReference type="GO" id="GO:0032784">
    <property type="term" value="P:regulation of DNA-templated transcription elongation"/>
    <property type="evidence" value="ECO:0007669"/>
    <property type="project" value="InterPro"/>
</dbReference>
<dbReference type="PANTHER" id="PTHR30265:SF2">
    <property type="entry name" value="TRANSCRIPTION TERMINATION_ANTITERMINATION PROTEIN NUSG"/>
    <property type="match status" value="1"/>
</dbReference>
<dbReference type="GO" id="GO:0031564">
    <property type="term" value="P:transcription antitermination"/>
    <property type="evidence" value="ECO:0007669"/>
    <property type="project" value="UniProtKB-KW"/>
</dbReference>
<evidence type="ECO:0000313" key="7">
    <source>
        <dbReference type="EMBL" id="KAK4537053.1"/>
    </source>
</evidence>
<dbReference type="PROSITE" id="PS01108">
    <property type="entry name" value="RIBOSOMAL_L24"/>
    <property type="match status" value="1"/>
</dbReference>
<feature type="region of interest" description="Disordered" evidence="5">
    <location>
        <begin position="295"/>
        <end position="322"/>
    </location>
</feature>
<dbReference type="Gene3D" id="2.30.30.30">
    <property type="match status" value="1"/>
</dbReference>
<evidence type="ECO:0000256" key="2">
    <source>
        <dbReference type="ARBA" id="ARBA00022814"/>
    </source>
</evidence>
<dbReference type="GO" id="GO:0006353">
    <property type="term" value="P:DNA-templated transcription termination"/>
    <property type="evidence" value="ECO:0007669"/>
    <property type="project" value="UniProtKB-KW"/>
</dbReference>
<dbReference type="SMART" id="SM00739">
    <property type="entry name" value="KOW"/>
    <property type="match status" value="1"/>
</dbReference>
<keyword evidence="3" id="KW-0805">Transcription regulation</keyword>
<evidence type="ECO:0000313" key="8">
    <source>
        <dbReference type="Proteomes" id="UP001301350"/>
    </source>
</evidence>